<evidence type="ECO:0000313" key="2">
    <source>
        <dbReference type="EMBL" id="KAL3088648.1"/>
    </source>
</evidence>
<dbReference type="AlphaFoldDB" id="A0ABD2JDE7"/>
<reference evidence="2 3" key="1">
    <citation type="submission" date="2024-10" db="EMBL/GenBank/DDBJ databases">
        <authorList>
            <person name="Kim D."/>
        </authorList>
    </citation>
    <scope>NUCLEOTIDE SEQUENCE [LARGE SCALE GENOMIC DNA]</scope>
    <source>
        <strain evidence="2">BH-2024</strain>
    </source>
</reference>
<protein>
    <submittedName>
        <fullName evidence="2">Uncharacterized protein</fullName>
    </submittedName>
</protein>
<evidence type="ECO:0000313" key="3">
    <source>
        <dbReference type="Proteomes" id="UP001620626"/>
    </source>
</evidence>
<accession>A0ABD2JDE7</accession>
<feature type="chain" id="PRO_5044842823" evidence="1">
    <location>
        <begin position="23"/>
        <end position="133"/>
    </location>
</feature>
<dbReference type="Proteomes" id="UP001620626">
    <property type="component" value="Unassembled WGS sequence"/>
</dbReference>
<comment type="caution">
    <text evidence="2">The sequence shown here is derived from an EMBL/GenBank/DDBJ whole genome shotgun (WGS) entry which is preliminary data.</text>
</comment>
<feature type="signal peptide" evidence="1">
    <location>
        <begin position="1"/>
        <end position="22"/>
    </location>
</feature>
<name>A0ABD2JDE7_9BILA</name>
<proteinExistence type="predicted"/>
<sequence length="133" mass="15227">MASVQNALSLCFLLSFLISVSAYPTFYMIRSLLQMQHPQNVPQSSAGVSSLPRPKRAFDRLDASPFDFDTLSKRFNDNEDENQLLSAISLDAPFVSSPYIFKALRKRSFDRLENGAFFWPTKTDIWPNGERKR</sequence>
<dbReference type="EMBL" id="JBICBT010000998">
    <property type="protein sequence ID" value="KAL3088648.1"/>
    <property type="molecule type" value="Genomic_DNA"/>
</dbReference>
<keyword evidence="3" id="KW-1185">Reference proteome</keyword>
<organism evidence="2 3">
    <name type="scientific">Heterodera trifolii</name>
    <dbReference type="NCBI Taxonomy" id="157864"/>
    <lineage>
        <taxon>Eukaryota</taxon>
        <taxon>Metazoa</taxon>
        <taxon>Ecdysozoa</taxon>
        <taxon>Nematoda</taxon>
        <taxon>Chromadorea</taxon>
        <taxon>Rhabditida</taxon>
        <taxon>Tylenchina</taxon>
        <taxon>Tylenchomorpha</taxon>
        <taxon>Tylenchoidea</taxon>
        <taxon>Heteroderidae</taxon>
        <taxon>Heteroderinae</taxon>
        <taxon>Heterodera</taxon>
    </lineage>
</organism>
<keyword evidence="1" id="KW-0732">Signal</keyword>
<evidence type="ECO:0000256" key="1">
    <source>
        <dbReference type="SAM" id="SignalP"/>
    </source>
</evidence>
<gene>
    <name evidence="2" type="ORF">niasHT_023266</name>
</gene>